<dbReference type="GO" id="GO:0005829">
    <property type="term" value="C:cytosol"/>
    <property type="evidence" value="ECO:0007669"/>
    <property type="project" value="TreeGrafter"/>
</dbReference>
<dbReference type="InterPro" id="IPR029419">
    <property type="entry name" value="Arg_succ_lyase_C"/>
</dbReference>
<dbReference type="PANTHER" id="PTHR43814:SF1">
    <property type="entry name" value="ARGININOSUCCINATE LYASE"/>
    <property type="match status" value="1"/>
</dbReference>
<dbReference type="UniPathway" id="UPA00068">
    <property type="reaction ID" value="UER00114"/>
</dbReference>
<dbReference type="InterPro" id="IPR024083">
    <property type="entry name" value="Fumarase/histidase_N"/>
</dbReference>
<dbReference type="SUPFAM" id="SSF48557">
    <property type="entry name" value="L-aspartase-like"/>
    <property type="match status" value="1"/>
</dbReference>
<evidence type="ECO:0000313" key="11">
    <source>
        <dbReference type="Proteomes" id="UP000199473"/>
    </source>
</evidence>
<dbReference type="GO" id="GO:0004056">
    <property type="term" value="F:argininosuccinate lyase activity"/>
    <property type="evidence" value="ECO:0007669"/>
    <property type="project" value="UniProtKB-UniRule"/>
</dbReference>
<dbReference type="GO" id="GO:0042450">
    <property type="term" value="P:L-arginine biosynthetic process via ornithine"/>
    <property type="evidence" value="ECO:0007669"/>
    <property type="project" value="UniProtKB-UniRule"/>
</dbReference>
<dbReference type="FunFam" id="1.20.200.10:FF:000015">
    <property type="entry name" value="argininosuccinate lyase isoform X2"/>
    <property type="match status" value="1"/>
</dbReference>
<dbReference type="HAMAP" id="MF_00006">
    <property type="entry name" value="Arg_succ_lyase"/>
    <property type="match status" value="1"/>
</dbReference>
<evidence type="ECO:0000256" key="3">
    <source>
        <dbReference type="ARBA" id="ARBA00012338"/>
    </source>
</evidence>
<dbReference type="InterPro" id="IPR000362">
    <property type="entry name" value="Fumarate_lyase_fam"/>
</dbReference>
<organism evidence="10 11">
    <name type="scientific">Falsiroseomonas stagni DSM 19981</name>
    <dbReference type="NCBI Taxonomy" id="1123062"/>
    <lineage>
        <taxon>Bacteria</taxon>
        <taxon>Pseudomonadati</taxon>
        <taxon>Pseudomonadota</taxon>
        <taxon>Alphaproteobacteria</taxon>
        <taxon>Acetobacterales</taxon>
        <taxon>Roseomonadaceae</taxon>
        <taxon>Falsiroseomonas</taxon>
    </lineage>
</organism>
<evidence type="ECO:0000259" key="9">
    <source>
        <dbReference type="Pfam" id="PF14698"/>
    </source>
</evidence>
<dbReference type="OrthoDB" id="9769623at2"/>
<keyword evidence="7" id="KW-0963">Cytoplasm</keyword>
<dbReference type="PANTHER" id="PTHR43814">
    <property type="entry name" value="ARGININOSUCCINATE LYASE"/>
    <property type="match status" value="1"/>
</dbReference>
<dbReference type="Gene3D" id="1.20.200.10">
    <property type="entry name" value="Fumarase/aspartase (Central domain)"/>
    <property type="match status" value="1"/>
</dbReference>
<feature type="domain" description="Argininosuccinate lyase C-terminal" evidence="9">
    <location>
        <begin position="370"/>
        <end position="439"/>
    </location>
</feature>
<evidence type="ECO:0000256" key="5">
    <source>
        <dbReference type="ARBA" id="ARBA00022605"/>
    </source>
</evidence>
<name>A0A1I4DQR2_9PROT</name>
<evidence type="ECO:0000313" key="10">
    <source>
        <dbReference type="EMBL" id="SFK95705.1"/>
    </source>
</evidence>
<evidence type="ECO:0000256" key="7">
    <source>
        <dbReference type="HAMAP-Rule" id="MF_00006"/>
    </source>
</evidence>
<evidence type="ECO:0000259" key="8">
    <source>
        <dbReference type="Pfam" id="PF00206"/>
    </source>
</evidence>
<dbReference type="InterPro" id="IPR022761">
    <property type="entry name" value="Fumarate_lyase_N"/>
</dbReference>
<reference evidence="10 11" key="1">
    <citation type="submission" date="2016-10" db="EMBL/GenBank/DDBJ databases">
        <authorList>
            <person name="de Groot N.N."/>
        </authorList>
    </citation>
    <scope>NUCLEOTIDE SEQUENCE [LARGE SCALE GENOMIC DNA]</scope>
    <source>
        <strain evidence="10 11">DSM 19981</strain>
    </source>
</reference>
<dbReference type="FunFam" id="1.10.40.30:FF:000001">
    <property type="entry name" value="Argininosuccinate lyase"/>
    <property type="match status" value="1"/>
</dbReference>
<dbReference type="InterPro" id="IPR008948">
    <property type="entry name" value="L-Aspartase-like"/>
</dbReference>
<dbReference type="NCBIfam" id="TIGR00838">
    <property type="entry name" value="argH"/>
    <property type="match status" value="1"/>
</dbReference>
<dbReference type="Pfam" id="PF14698">
    <property type="entry name" value="ASL_C2"/>
    <property type="match status" value="1"/>
</dbReference>
<evidence type="ECO:0000256" key="2">
    <source>
        <dbReference type="ARBA" id="ARBA00004941"/>
    </source>
</evidence>
<keyword evidence="11" id="KW-1185">Reference proteome</keyword>
<comment type="catalytic activity">
    <reaction evidence="1 7">
        <text>2-(N(omega)-L-arginino)succinate = fumarate + L-arginine</text>
        <dbReference type="Rhea" id="RHEA:24020"/>
        <dbReference type="ChEBI" id="CHEBI:29806"/>
        <dbReference type="ChEBI" id="CHEBI:32682"/>
        <dbReference type="ChEBI" id="CHEBI:57472"/>
        <dbReference type="EC" id="4.3.2.1"/>
    </reaction>
</comment>
<protein>
    <recommendedName>
        <fullName evidence="3 7">Argininosuccinate lyase</fullName>
        <shortName evidence="7">ASAL</shortName>
        <ecNumber evidence="3 7">4.3.2.1</ecNumber>
    </recommendedName>
    <alternativeName>
        <fullName evidence="7">Arginosuccinase</fullName>
    </alternativeName>
</protein>
<keyword evidence="4 7" id="KW-0055">Arginine biosynthesis</keyword>
<dbReference type="EMBL" id="FOSQ01000012">
    <property type="protein sequence ID" value="SFK95705.1"/>
    <property type="molecule type" value="Genomic_DNA"/>
</dbReference>
<dbReference type="FunFam" id="1.10.275.10:FF:000002">
    <property type="entry name" value="Argininosuccinate lyase"/>
    <property type="match status" value="1"/>
</dbReference>
<sequence length="464" mass="50064">MTEARASNDLWGGRYAEGPSAIMREINASIGFDRKMWRQDISGSLAHAKMLAHVGIISTEDEAAIRAGLAGIAQEIEEGRFPFSEALEDIHMNIEARLTERIGEAGKRLHTGRSRNDQVALDVRLWVRDAIDGLDAQIAAVMRELVARAAEHAGTVMPGFTHLQPAQPTTFGHHLLAYVEMLSRDRGRLADCRKRLNESPLGAAALCGTGFPIDRHMTAAALGFDGPTRNSLDSVASRDFAAEFLFACAMCATHLSRFAEEIVIWTNPYFGFIKLSDAFTTGSSIMPQKRNPDAAELVRGKTGRVIGSLVGLLTVMKGLALTYFKDMQEDKEGIFDAAESLALGLAAIGGMVRDMKPQVARLAEAAGAGFSTATDLADWLVRELRFPFRDAHHVTGRLVALAEGKGVDLAGLTLAEMQSVEPRITDGVFGVLTVQASVASRTSFGGTAPANVARMAAEWQERLG</sequence>
<evidence type="ECO:0000256" key="1">
    <source>
        <dbReference type="ARBA" id="ARBA00000985"/>
    </source>
</evidence>
<accession>A0A1I4DQR2</accession>
<dbReference type="Proteomes" id="UP000199473">
    <property type="component" value="Unassembled WGS sequence"/>
</dbReference>
<dbReference type="RefSeq" id="WP_092962280.1">
    <property type="nucleotide sequence ID" value="NZ_FOSQ01000012.1"/>
</dbReference>
<dbReference type="Gene3D" id="1.10.40.30">
    <property type="entry name" value="Fumarase/aspartase (C-terminal domain)"/>
    <property type="match status" value="1"/>
</dbReference>
<keyword evidence="6 7" id="KW-0456">Lyase</keyword>
<dbReference type="PRINTS" id="PR00145">
    <property type="entry name" value="ARGSUCLYASE"/>
</dbReference>
<dbReference type="PROSITE" id="PS00163">
    <property type="entry name" value="FUMARATE_LYASES"/>
    <property type="match status" value="1"/>
</dbReference>
<gene>
    <name evidence="7" type="primary">argH</name>
    <name evidence="10" type="ORF">SAMN02745775_11216</name>
</gene>
<dbReference type="InterPro" id="IPR020557">
    <property type="entry name" value="Fumarate_lyase_CS"/>
</dbReference>
<dbReference type="InterPro" id="IPR009049">
    <property type="entry name" value="Argininosuccinate_lyase"/>
</dbReference>
<evidence type="ECO:0000256" key="6">
    <source>
        <dbReference type="ARBA" id="ARBA00023239"/>
    </source>
</evidence>
<comment type="pathway">
    <text evidence="2 7">Amino-acid biosynthesis; L-arginine biosynthesis; L-arginine from L-ornithine and carbamoyl phosphate: step 3/3.</text>
</comment>
<evidence type="ECO:0000256" key="4">
    <source>
        <dbReference type="ARBA" id="ARBA00022571"/>
    </source>
</evidence>
<dbReference type="AlphaFoldDB" id="A0A1I4DQR2"/>
<feature type="domain" description="Fumarate lyase N-terminal" evidence="8">
    <location>
        <begin position="13"/>
        <end position="307"/>
    </location>
</feature>
<dbReference type="Pfam" id="PF00206">
    <property type="entry name" value="Lyase_1"/>
    <property type="match status" value="1"/>
</dbReference>
<dbReference type="CDD" id="cd01359">
    <property type="entry name" value="Argininosuccinate_lyase"/>
    <property type="match status" value="1"/>
</dbReference>
<dbReference type="Gene3D" id="1.10.275.10">
    <property type="entry name" value="Fumarase/aspartase (N-terminal domain)"/>
    <property type="match status" value="1"/>
</dbReference>
<comment type="similarity">
    <text evidence="7">Belongs to the lyase 1 family. Argininosuccinate lyase subfamily.</text>
</comment>
<dbReference type="EC" id="4.3.2.1" evidence="3 7"/>
<keyword evidence="5 7" id="KW-0028">Amino-acid biosynthesis</keyword>
<dbReference type="PRINTS" id="PR00149">
    <property type="entry name" value="FUMRATELYASE"/>
</dbReference>
<comment type="subcellular location">
    <subcellularLocation>
        <location evidence="7">Cytoplasm</location>
    </subcellularLocation>
</comment>
<dbReference type="STRING" id="1123062.SAMN02745775_11216"/>
<proteinExistence type="inferred from homology"/>